<organism evidence="9">
    <name type="scientific">Dryopteris fragrans</name>
    <dbReference type="NCBI Taxonomy" id="239565"/>
    <lineage>
        <taxon>Eukaryota</taxon>
        <taxon>Viridiplantae</taxon>
        <taxon>Streptophyta</taxon>
        <taxon>Embryophyta</taxon>
        <taxon>Tracheophyta</taxon>
        <taxon>Polypodiopsida</taxon>
        <taxon>Polypodiidae</taxon>
        <taxon>Polypodiales</taxon>
        <taxon>Polypodiineae</taxon>
        <taxon>Dryopteridaceae</taxon>
        <taxon>Dryopteridoideae</taxon>
        <taxon>Dryopteris</taxon>
    </lineage>
</organism>
<keyword evidence="4" id="KW-0804">Transcription</keyword>
<dbReference type="GO" id="GO:0046983">
    <property type="term" value="F:protein dimerization activity"/>
    <property type="evidence" value="ECO:0007669"/>
    <property type="project" value="InterPro"/>
</dbReference>
<evidence type="ECO:0000313" key="9">
    <source>
        <dbReference type="EMBL" id="ADC55529.1"/>
    </source>
</evidence>
<dbReference type="InterPro" id="IPR036879">
    <property type="entry name" value="TF_MADSbox_sf"/>
</dbReference>
<feature type="domain" description="MADS-box" evidence="7">
    <location>
        <begin position="1"/>
        <end position="61"/>
    </location>
</feature>
<feature type="compositionally biased region" description="Basic and acidic residues" evidence="6">
    <location>
        <begin position="227"/>
        <end position="242"/>
    </location>
</feature>
<evidence type="ECO:0000256" key="3">
    <source>
        <dbReference type="ARBA" id="ARBA00023125"/>
    </source>
</evidence>
<accession>D3Y1J8</accession>
<dbReference type="Gene3D" id="3.40.1810.10">
    <property type="entry name" value="Transcription factor, MADS-box"/>
    <property type="match status" value="1"/>
</dbReference>
<sequence length="242" mass="27641">MVRRKIKIKRIENPTTRQVTFSKRRGGLLKKAHDLSVLCDAEVGVIVFSSKGKLFQFASPSMQRILKRYADSNRGAKSSDDHSDNVHADQLTEFFKKLKTLQSNLIGDDLECLSLRDLIRLEQQMHERFQRIRAKKEELLLEQLEDIKEKVVEARRTTNANSNVLEKLVDFDPFEVTVSRNLGGQGDFERCRREGAAQTDAVSLSLRADTSERTSEGLQLPPAKRSRITEDLNKSPARTEEE</sequence>
<dbReference type="Pfam" id="PF00319">
    <property type="entry name" value="SRF-TF"/>
    <property type="match status" value="1"/>
</dbReference>
<evidence type="ECO:0000256" key="4">
    <source>
        <dbReference type="ARBA" id="ARBA00023163"/>
    </source>
</evidence>
<dbReference type="AlphaFoldDB" id="D3Y1J8"/>
<dbReference type="InterPro" id="IPR002100">
    <property type="entry name" value="TF_MADSbox"/>
</dbReference>
<dbReference type="PROSITE" id="PS51297">
    <property type="entry name" value="K_BOX"/>
    <property type="match status" value="1"/>
</dbReference>
<dbReference type="SMART" id="SM00432">
    <property type="entry name" value="MADS"/>
    <property type="match status" value="1"/>
</dbReference>
<dbReference type="EMBL" id="GU385475">
    <property type="protein sequence ID" value="ADC55529.1"/>
    <property type="molecule type" value="mRNA"/>
</dbReference>
<dbReference type="SUPFAM" id="SSF55455">
    <property type="entry name" value="SRF-like"/>
    <property type="match status" value="1"/>
</dbReference>
<evidence type="ECO:0000256" key="5">
    <source>
        <dbReference type="ARBA" id="ARBA00023242"/>
    </source>
</evidence>
<dbReference type="GO" id="GO:0003700">
    <property type="term" value="F:DNA-binding transcription factor activity"/>
    <property type="evidence" value="ECO:0007669"/>
    <property type="project" value="InterPro"/>
</dbReference>
<dbReference type="GO" id="GO:0005634">
    <property type="term" value="C:nucleus"/>
    <property type="evidence" value="ECO:0007669"/>
    <property type="project" value="UniProtKB-SubCell"/>
</dbReference>
<keyword evidence="3" id="KW-0238">DNA-binding</keyword>
<evidence type="ECO:0000259" key="8">
    <source>
        <dbReference type="PROSITE" id="PS51297"/>
    </source>
</evidence>
<dbReference type="PANTHER" id="PTHR48019">
    <property type="entry name" value="SERUM RESPONSE FACTOR HOMOLOG"/>
    <property type="match status" value="1"/>
</dbReference>
<comment type="subcellular location">
    <subcellularLocation>
        <location evidence="1">Nucleus</location>
    </subcellularLocation>
</comment>
<dbReference type="PROSITE" id="PS50066">
    <property type="entry name" value="MADS_BOX_2"/>
    <property type="match status" value="1"/>
</dbReference>
<feature type="domain" description="K-box" evidence="8">
    <location>
        <begin position="81"/>
        <end position="174"/>
    </location>
</feature>
<dbReference type="GO" id="GO:0045944">
    <property type="term" value="P:positive regulation of transcription by RNA polymerase II"/>
    <property type="evidence" value="ECO:0007669"/>
    <property type="project" value="InterPro"/>
</dbReference>
<dbReference type="InterPro" id="IPR002487">
    <property type="entry name" value="TF_Kbox"/>
</dbReference>
<evidence type="ECO:0000256" key="2">
    <source>
        <dbReference type="ARBA" id="ARBA00023015"/>
    </source>
</evidence>
<feature type="region of interest" description="Disordered" evidence="6">
    <location>
        <begin position="202"/>
        <end position="242"/>
    </location>
</feature>
<gene>
    <name evidence="9" type="primary">MADS1</name>
</gene>
<dbReference type="GO" id="GO:0000977">
    <property type="term" value="F:RNA polymerase II transcription regulatory region sequence-specific DNA binding"/>
    <property type="evidence" value="ECO:0007669"/>
    <property type="project" value="InterPro"/>
</dbReference>
<proteinExistence type="evidence at transcript level"/>
<dbReference type="InterPro" id="IPR050142">
    <property type="entry name" value="MADS-box/MEF2_TF"/>
</dbReference>
<dbReference type="FunFam" id="3.40.1810.10:FF:000003">
    <property type="entry name" value="MADS-box transcription factor MADS-MC"/>
    <property type="match status" value="1"/>
</dbReference>
<dbReference type="PRINTS" id="PR00404">
    <property type="entry name" value="MADSDOMAIN"/>
</dbReference>
<dbReference type="CDD" id="cd00265">
    <property type="entry name" value="MADS_MEF2_like"/>
    <property type="match status" value="1"/>
</dbReference>
<keyword evidence="2" id="KW-0805">Transcription regulation</keyword>
<keyword evidence="5" id="KW-0539">Nucleus</keyword>
<evidence type="ECO:0000256" key="6">
    <source>
        <dbReference type="SAM" id="MobiDB-lite"/>
    </source>
</evidence>
<name>D3Y1J8_9MONI</name>
<evidence type="ECO:0000259" key="7">
    <source>
        <dbReference type="PROSITE" id="PS50066"/>
    </source>
</evidence>
<evidence type="ECO:0000256" key="1">
    <source>
        <dbReference type="ARBA" id="ARBA00004123"/>
    </source>
</evidence>
<dbReference type="InterPro" id="IPR033896">
    <property type="entry name" value="MEF2-like_N"/>
</dbReference>
<protein>
    <submittedName>
        <fullName evidence="9">MADS-box protein</fullName>
    </submittedName>
</protein>
<dbReference type="Pfam" id="PF01486">
    <property type="entry name" value="K-box"/>
    <property type="match status" value="1"/>
</dbReference>
<reference evidence="9" key="1">
    <citation type="submission" date="2010-01" db="EMBL/GenBank/DDBJ databases">
        <title>Characterization of MADS homeotic genes in the fern Dryopteris fragrans (L.) Schott.</title>
        <authorList>
            <person name="Huang Q.Y."/>
            <person name="Chang Y."/>
            <person name="Fan R.F."/>
        </authorList>
    </citation>
    <scope>NUCLEOTIDE SEQUENCE</scope>
</reference>